<gene>
    <name evidence="8 9" type="primary">secE</name>
    <name evidence="9" type="ORF">GXP67_21665</name>
</gene>
<comment type="subunit">
    <text evidence="8">Component of the Sec protein translocase complex. Heterotrimer consisting of SecY, SecE and SecG subunits. The heterotrimers can form oligomers, although 1 heterotrimer is thought to be able to translocate proteins. Interacts with the ribosome. Interacts with SecDF, and other proteins may be involved. Interacts with SecA.</text>
</comment>
<protein>
    <recommendedName>
        <fullName evidence="8">Protein translocase subunit SecE</fullName>
    </recommendedName>
</protein>
<evidence type="ECO:0000256" key="8">
    <source>
        <dbReference type="HAMAP-Rule" id="MF_00422"/>
    </source>
</evidence>
<keyword evidence="4 8" id="KW-0653">Protein transport</keyword>
<dbReference type="GO" id="GO:0005886">
    <property type="term" value="C:plasma membrane"/>
    <property type="evidence" value="ECO:0007669"/>
    <property type="project" value="UniProtKB-SubCell"/>
</dbReference>
<evidence type="ECO:0000256" key="4">
    <source>
        <dbReference type="ARBA" id="ARBA00022927"/>
    </source>
</evidence>
<evidence type="ECO:0000313" key="9">
    <source>
        <dbReference type="EMBL" id="QHT69062.1"/>
    </source>
</evidence>
<dbReference type="RefSeq" id="WP_162445056.1">
    <property type="nucleotide sequence ID" value="NZ_CP048222.1"/>
</dbReference>
<evidence type="ECO:0000256" key="3">
    <source>
        <dbReference type="ARBA" id="ARBA00022692"/>
    </source>
</evidence>
<dbReference type="InterPro" id="IPR001901">
    <property type="entry name" value="Translocase_SecE/Sec61-g"/>
</dbReference>
<evidence type="ECO:0000256" key="6">
    <source>
        <dbReference type="ARBA" id="ARBA00023010"/>
    </source>
</evidence>
<evidence type="ECO:0000256" key="1">
    <source>
        <dbReference type="ARBA" id="ARBA00004370"/>
    </source>
</evidence>
<evidence type="ECO:0000256" key="7">
    <source>
        <dbReference type="ARBA" id="ARBA00023136"/>
    </source>
</evidence>
<comment type="function">
    <text evidence="8">Essential subunit of the Sec protein translocation channel SecYEG. Clamps together the 2 halves of SecY. May contact the channel plug during translocation.</text>
</comment>
<dbReference type="Gene3D" id="1.20.5.1030">
    <property type="entry name" value="Preprotein translocase secy subunit"/>
    <property type="match status" value="1"/>
</dbReference>
<sequence>MEKLTAFLKDSVEEIRTKVSWPKFSELQSSSTLVLVASLIFALLVGVIDFGFQNAMDWFYSSF</sequence>
<accession>A0A6C0GN81</accession>
<evidence type="ECO:0000256" key="2">
    <source>
        <dbReference type="ARBA" id="ARBA00022448"/>
    </source>
</evidence>
<dbReference type="GO" id="GO:0065002">
    <property type="term" value="P:intracellular protein transmembrane transport"/>
    <property type="evidence" value="ECO:0007669"/>
    <property type="project" value="UniProtKB-UniRule"/>
</dbReference>
<dbReference type="KEGG" id="rhoz:GXP67_21665"/>
<dbReference type="NCBIfam" id="TIGR00964">
    <property type="entry name" value="secE_bact"/>
    <property type="match status" value="1"/>
</dbReference>
<dbReference type="InterPro" id="IPR005807">
    <property type="entry name" value="SecE_bac"/>
</dbReference>
<evidence type="ECO:0000256" key="5">
    <source>
        <dbReference type="ARBA" id="ARBA00022989"/>
    </source>
</evidence>
<keyword evidence="6 8" id="KW-0811">Translocation</keyword>
<keyword evidence="3 8" id="KW-0812">Transmembrane</keyword>
<dbReference type="GO" id="GO:0043952">
    <property type="term" value="P:protein transport by the Sec complex"/>
    <property type="evidence" value="ECO:0007669"/>
    <property type="project" value="UniProtKB-UniRule"/>
</dbReference>
<keyword evidence="7 8" id="KW-0472">Membrane</keyword>
<keyword evidence="8" id="KW-1003">Cell membrane</keyword>
<comment type="subcellular location">
    <subcellularLocation>
        <location evidence="8">Cell membrane</location>
        <topology evidence="8">Single-pass membrane protein</topology>
    </subcellularLocation>
    <subcellularLocation>
        <location evidence="1">Membrane</location>
    </subcellularLocation>
</comment>
<feature type="transmembrane region" description="Helical" evidence="8">
    <location>
        <begin position="32"/>
        <end position="52"/>
    </location>
</feature>
<reference evidence="9 10" key="1">
    <citation type="submission" date="2020-01" db="EMBL/GenBank/DDBJ databases">
        <authorList>
            <person name="Kim M.K."/>
        </authorList>
    </citation>
    <scope>NUCLEOTIDE SEQUENCE [LARGE SCALE GENOMIC DNA]</scope>
    <source>
        <strain evidence="9 10">172606-1</strain>
    </source>
</reference>
<proteinExistence type="inferred from homology"/>
<name>A0A6C0GN81_9BACT</name>
<dbReference type="AlphaFoldDB" id="A0A6C0GN81"/>
<dbReference type="HAMAP" id="MF_00422">
    <property type="entry name" value="SecE"/>
    <property type="match status" value="1"/>
</dbReference>
<dbReference type="EMBL" id="CP048222">
    <property type="protein sequence ID" value="QHT69062.1"/>
    <property type="molecule type" value="Genomic_DNA"/>
</dbReference>
<evidence type="ECO:0000313" key="10">
    <source>
        <dbReference type="Proteomes" id="UP000480178"/>
    </source>
</evidence>
<keyword evidence="10" id="KW-1185">Reference proteome</keyword>
<organism evidence="9 10">
    <name type="scientific">Rhodocytophaga rosea</name>
    <dbReference type="NCBI Taxonomy" id="2704465"/>
    <lineage>
        <taxon>Bacteria</taxon>
        <taxon>Pseudomonadati</taxon>
        <taxon>Bacteroidota</taxon>
        <taxon>Cytophagia</taxon>
        <taxon>Cytophagales</taxon>
        <taxon>Rhodocytophagaceae</taxon>
        <taxon>Rhodocytophaga</taxon>
    </lineage>
</organism>
<dbReference type="Pfam" id="PF00584">
    <property type="entry name" value="SecE"/>
    <property type="match status" value="1"/>
</dbReference>
<dbReference type="GO" id="GO:0009306">
    <property type="term" value="P:protein secretion"/>
    <property type="evidence" value="ECO:0007669"/>
    <property type="project" value="UniProtKB-UniRule"/>
</dbReference>
<dbReference type="GO" id="GO:0008320">
    <property type="term" value="F:protein transmembrane transporter activity"/>
    <property type="evidence" value="ECO:0007669"/>
    <property type="project" value="UniProtKB-UniRule"/>
</dbReference>
<dbReference type="Proteomes" id="UP000480178">
    <property type="component" value="Chromosome"/>
</dbReference>
<dbReference type="InterPro" id="IPR038379">
    <property type="entry name" value="SecE_sf"/>
</dbReference>
<keyword evidence="5 8" id="KW-1133">Transmembrane helix</keyword>
<dbReference type="GO" id="GO:0006605">
    <property type="term" value="P:protein targeting"/>
    <property type="evidence" value="ECO:0007669"/>
    <property type="project" value="UniProtKB-UniRule"/>
</dbReference>
<keyword evidence="2 8" id="KW-0813">Transport</keyword>
<comment type="similarity">
    <text evidence="8">Belongs to the SecE/SEC61-gamma family.</text>
</comment>